<name>A0A1L7XB23_9HELO</name>
<dbReference type="OrthoDB" id="4749037at2759"/>
<dbReference type="EMBL" id="FJOG01000020">
    <property type="protein sequence ID" value="CZR62240.1"/>
    <property type="molecule type" value="Genomic_DNA"/>
</dbReference>
<keyword evidence="2" id="KW-1185">Reference proteome</keyword>
<proteinExistence type="predicted"/>
<dbReference type="Proteomes" id="UP000184330">
    <property type="component" value="Unassembled WGS sequence"/>
</dbReference>
<protein>
    <submittedName>
        <fullName evidence="1">Uncharacterized protein</fullName>
    </submittedName>
</protein>
<gene>
    <name evidence="1" type="ORF">PAC_12137</name>
</gene>
<accession>A0A1L7XB23</accession>
<sequence>MDSAFPPPPDTQWWKERIPFIGIMNPFPELHYLVPVREVIPETYEMSYFPRPYKAYPPPSNKHYTLTSEGKNPALLRRTILRKPMEHIPENSGGLLDVQRSQEQPKDTTDMKKNIYSTLRGERLADRIDWSRYNNNNEDTDVFGGPIYTAEEARADYKKMINEGAVLEFCKVCKRTHIPHGPPITLADRDTCGAYLPDWFPKERFEKPWDTYRETMSQIADLEDYKNDSKLVWDRHNHGADMKWAPLGGQNGGYWKCRQGSDAIEAELRCAICHRRRTPQEYEQEQQATRQRLMAKLQRLRDWVAHPTKIAADRDKGIALAMLRDQFHFGMTMLNPPPKEPVPPLRIPYDSDDGEGEGKWKMGPYGGQIPWKPKNYRNKAKMIVDESMRGSESPELRPTELHHDMSTLDLNALADERALGIYDGSNAGQSGGAGLSGNNLL</sequence>
<reference evidence="1 2" key="1">
    <citation type="submission" date="2016-03" db="EMBL/GenBank/DDBJ databases">
        <authorList>
            <person name="Ploux O."/>
        </authorList>
    </citation>
    <scope>NUCLEOTIDE SEQUENCE [LARGE SCALE GENOMIC DNA]</scope>
    <source>
        <strain evidence="1 2">UAMH 11012</strain>
    </source>
</reference>
<dbReference type="AlphaFoldDB" id="A0A1L7XB23"/>
<evidence type="ECO:0000313" key="2">
    <source>
        <dbReference type="Proteomes" id="UP000184330"/>
    </source>
</evidence>
<evidence type="ECO:0000313" key="1">
    <source>
        <dbReference type="EMBL" id="CZR62240.1"/>
    </source>
</evidence>
<organism evidence="1 2">
    <name type="scientific">Phialocephala subalpina</name>
    <dbReference type="NCBI Taxonomy" id="576137"/>
    <lineage>
        <taxon>Eukaryota</taxon>
        <taxon>Fungi</taxon>
        <taxon>Dikarya</taxon>
        <taxon>Ascomycota</taxon>
        <taxon>Pezizomycotina</taxon>
        <taxon>Leotiomycetes</taxon>
        <taxon>Helotiales</taxon>
        <taxon>Mollisiaceae</taxon>
        <taxon>Phialocephala</taxon>
        <taxon>Phialocephala fortinii species complex</taxon>
    </lineage>
</organism>